<comment type="caution">
    <text evidence="3">The sequence shown here is derived from an EMBL/GenBank/DDBJ whole genome shotgun (WGS) entry which is preliminary data.</text>
</comment>
<evidence type="ECO:0000313" key="4">
    <source>
        <dbReference type="Proteomes" id="UP000539111"/>
    </source>
</evidence>
<proteinExistence type="predicted"/>
<evidence type="ECO:0000313" key="3">
    <source>
        <dbReference type="EMBL" id="NYI68303.1"/>
    </source>
</evidence>
<dbReference type="InterPro" id="IPR013785">
    <property type="entry name" value="Aldolase_TIM"/>
</dbReference>
<dbReference type="AlphaFoldDB" id="A0A7Z0D3R8"/>
<dbReference type="Pfam" id="PF22649">
    <property type="entry name" value="Cgl0159"/>
    <property type="match status" value="1"/>
</dbReference>
<dbReference type="RefSeq" id="WP_179428667.1">
    <property type="nucleotide sequence ID" value="NZ_JACBZP010000001.1"/>
</dbReference>
<keyword evidence="4" id="KW-1185">Reference proteome</keyword>
<gene>
    <name evidence="3" type="ORF">BJY26_002609</name>
</gene>
<organism evidence="3 4">
    <name type="scientific">Spelaeicoccus albus</name>
    <dbReference type="NCBI Taxonomy" id="1280376"/>
    <lineage>
        <taxon>Bacteria</taxon>
        <taxon>Bacillati</taxon>
        <taxon>Actinomycetota</taxon>
        <taxon>Actinomycetes</taxon>
        <taxon>Micrococcales</taxon>
        <taxon>Brevibacteriaceae</taxon>
        <taxon>Spelaeicoccus</taxon>
    </lineage>
</organism>
<name>A0A7Z0D3R8_9MICO</name>
<feature type="domain" description="Cgl0159-like" evidence="2">
    <location>
        <begin position="46"/>
        <end position="294"/>
    </location>
</feature>
<dbReference type="Gene3D" id="3.20.20.70">
    <property type="entry name" value="Aldolase class I"/>
    <property type="match status" value="1"/>
</dbReference>
<evidence type="ECO:0000256" key="1">
    <source>
        <dbReference type="SAM" id="MobiDB-lite"/>
    </source>
</evidence>
<sequence length="318" mass="33123">MNGHDAGSGDTRYEHLTRIRVEDPGAIARAATSRRRHPGLRYGPQTFIIAADHPARGALSVGDDAAAMADRRDLLDRLRTALATPGCDGVLATPDIIDDLLLLGALDDKLVFGSMNRAGLAGSSFEYDDRFTGYTAEALDAIGADGGKMLTRIALADPATPTVLENTARAVDALADRGLVAMIEPFLSEWRNGRAHNDLSTDAVVKSVAIASALGASSAGTWMKVPVVDRMDRVMAATTLPTVLLGGDTGSDPDVVFARWENALRQPGVVGLTVGRTLLYPPDGDVAGAVKTAVSLLAGPASGNSAPPPSTTADRSRS</sequence>
<accession>A0A7Z0D3R8</accession>
<reference evidence="3 4" key="1">
    <citation type="submission" date="2020-07" db="EMBL/GenBank/DDBJ databases">
        <title>Sequencing the genomes of 1000 actinobacteria strains.</title>
        <authorList>
            <person name="Klenk H.-P."/>
        </authorList>
    </citation>
    <scope>NUCLEOTIDE SEQUENCE [LARGE SCALE GENOMIC DNA]</scope>
    <source>
        <strain evidence="3 4">DSM 26341</strain>
    </source>
</reference>
<feature type="region of interest" description="Disordered" evidence="1">
    <location>
        <begin position="298"/>
        <end position="318"/>
    </location>
</feature>
<dbReference type="InterPro" id="IPR054574">
    <property type="entry name" value="Cgl0159_dom"/>
</dbReference>
<dbReference type="Proteomes" id="UP000539111">
    <property type="component" value="Unassembled WGS sequence"/>
</dbReference>
<protein>
    <submittedName>
        <fullName evidence="3">DhnA family fructose-bisphosphate aldolase class Ia</fullName>
    </submittedName>
</protein>
<evidence type="ECO:0000259" key="2">
    <source>
        <dbReference type="Pfam" id="PF22649"/>
    </source>
</evidence>
<dbReference type="SUPFAM" id="SSF51569">
    <property type="entry name" value="Aldolase"/>
    <property type="match status" value="1"/>
</dbReference>
<dbReference type="EMBL" id="JACBZP010000001">
    <property type="protein sequence ID" value="NYI68303.1"/>
    <property type="molecule type" value="Genomic_DNA"/>
</dbReference>